<reference evidence="3" key="1">
    <citation type="submission" date="2017-03" db="EMBL/GenBank/DDBJ databases">
        <title>Phytopthora megakarya and P. palmivora, two closely related causual agents of cacao black pod achieved similar genome size and gene model numbers by different mechanisms.</title>
        <authorList>
            <person name="Ali S."/>
            <person name="Shao J."/>
            <person name="Larry D.J."/>
            <person name="Kronmiller B."/>
            <person name="Shen D."/>
            <person name="Strem M.D."/>
            <person name="Melnick R.L."/>
            <person name="Guiltinan M.J."/>
            <person name="Tyler B.M."/>
            <person name="Meinhardt L.W."/>
            <person name="Bailey B.A."/>
        </authorList>
    </citation>
    <scope>NUCLEOTIDE SEQUENCE [LARGE SCALE GENOMIC DNA]</scope>
    <source>
        <strain evidence="3">zdho120</strain>
    </source>
</reference>
<organism evidence="2 3">
    <name type="scientific">Phytophthora megakarya</name>
    <dbReference type="NCBI Taxonomy" id="4795"/>
    <lineage>
        <taxon>Eukaryota</taxon>
        <taxon>Sar</taxon>
        <taxon>Stramenopiles</taxon>
        <taxon>Oomycota</taxon>
        <taxon>Peronosporomycetes</taxon>
        <taxon>Peronosporales</taxon>
        <taxon>Peronosporaceae</taxon>
        <taxon>Phytophthora</taxon>
    </lineage>
</organism>
<dbReference type="OrthoDB" id="122624at2759"/>
<dbReference type="InterPro" id="IPR039537">
    <property type="entry name" value="Retrotran_Ty1/copia-like"/>
</dbReference>
<name>A0A225VLW4_9STRA</name>
<dbReference type="SUPFAM" id="SSF53098">
    <property type="entry name" value="Ribonuclease H-like"/>
    <property type="match status" value="1"/>
</dbReference>
<dbReference type="InterPro" id="IPR036397">
    <property type="entry name" value="RNaseH_sf"/>
</dbReference>
<sequence length="215" mass="24422">MVNTTVQEVDMKLSSAVTETTLLELHQRLGHIAYDETSCKRTSNKAFEHFLVYFEKRFNCRIHVLRTNGGKEYANVDLFCRATRVKRQFSGAEDQASNGKVEKMHRMVFNMARCMLFASGIPLYFWAVEFATYVLNMSCCSANSKRLSPLEMLTGTVPNLPDMVTFGSPCTAYRNPGKKAWKPHAQVGMIVGKNDEMKGFKVYLPKDRVIITTQP</sequence>
<dbReference type="PANTHER" id="PTHR42648:SF28">
    <property type="entry name" value="TRANSPOSON-ENCODED PROTEIN WITH RIBONUCLEASE H-LIKE AND RETROVIRUS ZINC FINGER-LIKE DOMAINS"/>
    <property type="match status" value="1"/>
</dbReference>
<evidence type="ECO:0000256" key="1">
    <source>
        <dbReference type="SAM" id="Phobius"/>
    </source>
</evidence>
<keyword evidence="3" id="KW-1185">Reference proteome</keyword>
<gene>
    <name evidence="2" type="ORF">PHMEG_00021959</name>
</gene>
<comment type="caution">
    <text evidence="2">The sequence shown here is derived from an EMBL/GenBank/DDBJ whole genome shotgun (WGS) entry which is preliminary data.</text>
</comment>
<dbReference type="Proteomes" id="UP000198211">
    <property type="component" value="Unassembled WGS sequence"/>
</dbReference>
<evidence type="ECO:0000313" key="2">
    <source>
        <dbReference type="EMBL" id="OWZ05868.1"/>
    </source>
</evidence>
<evidence type="ECO:0008006" key="4">
    <source>
        <dbReference type="Google" id="ProtNLM"/>
    </source>
</evidence>
<dbReference type="GO" id="GO:0003676">
    <property type="term" value="F:nucleic acid binding"/>
    <property type="evidence" value="ECO:0007669"/>
    <property type="project" value="InterPro"/>
</dbReference>
<dbReference type="Gene3D" id="3.30.420.10">
    <property type="entry name" value="Ribonuclease H-like superfamily/Ribonuclease H"/>
    <property type="match status" value="1"/>
</dbReference>
<evidence type="ECO:0000313" key="3">
    <source>
        <dbReference type="Proteomes" id="UP000198211"/>
    </source>
</evidence>
<feature type="transmembrane region" description="Helical" evidence="1">
    <location>
        <begin position="114"/>
        <end position="135"/>
    </location>
</feature>
<dbReference type="PANTHER" id="PTHR42648">
    <property type="entry name" value="TRANSPOSASE, PUTATIVE-RELATED"/>
    <property type="match status" value="1"/>
</dbReference>
<proteinExistence type="predicted"/>
<keyword evidence="1" id="KW-1133">Transmembrane helix</keyword>
<keyword evidence="1" id="KW-0472">Membrane</keyword>
<dbReference type="InterPro" id="IPR012337">
    <property type="entry name" value="RNaseH-like_sf"/>
</dbReference>
<dbReference type="STRING" id="4795.A0A225VLW4"/>
<dbReference type="EMBL" id="NBNE01004219">
    <property type="protein sequence ID" value="OWZ05868.1"/>
    <property type="molecule type" value="Genomic_DNA"/>
</dbReference>
<dbReference type="AlphaFoldDB" id="A0A225VLW4"/>
<protein>
    <recommendedName>
        <fullName evidence="4">Integrase catalytic domain-containing protein</fullName>
    </recommendedName>
</protein>
<keyword evidence="1" id="KW-0812">Transmembrane</keyword>
<accession>A0A225VLW4</accession>